<proteinExistence type="predicted"/>
<accession>A0ABW2BTQ3</accession>
<dbReference type="EMBL" id="JBHSXX010000001">
    <property type="protein sequence ID" value="MFC6865944.1"/>
    <property type="molecule type" value="Genomic_DNA"/>
</dbReference>
<dbReference type="Proteomes" id="UP001596337">
    <property type="component" value="Unassembled WGS sequence"/>
</dbReference>
<gene>
    <name evidence="1" type="ORF">ACFQGD_02155</name>
</gene>
<keyword evidence="2" id="KW-1185">Reference proteome</keyword>
<organism evidence="1 2">
    <name type="scientific">Haloechinothrix salitolerans</name>
    <dbReference type="NCBI Taxonomy" id="926830"/>
    <lineage>
        <taxon>Bacteria</taxon>
        <taxon>Bacillati</taxon>
        <taxon>Actinomycetota</taxon>
        <taxon>Actinomycetes</taxon>
        <taxon>Pseudonocardiales</taxon>
        <taxon>Pseudonocardiaceae</taxon>
        <taxon>Haloechinothrix</taxon>
    </lineage>
</organism>
<evidence type="ECO:0000313" key="1">
    <source>
        <dbReference type="EMBL" id="MFC6865944.1"/>
    </source>
</evidence>
<dbReference type="RefSeq" id="WP_345402510.1">
    <property type="nucleotide sequence ID" value="NZ_BAABLA010000111.1"/>
</dbReference>
<protein>
    <submittedName>
        <fullName evidence="1">Uncharacterized protein</fullName>
    </submittedName>
</protein>
<name>A0ABW2BTQ3_9PSEU</name>
<evidence type="ECO:0000313" key="2">
    <source>
        <dbReference type="Proteomes" id="UP001596337"/>
    </source>
</evidence>
<comment type="caution">
    <text evidence="1">The sequence shown here is derived from an EMBL/GenBank/DDBJ whole genome shotgun (WGS) entry which is preliminary data.</text>
</comment>
<sequence>MTVPMDNPAGRLSHVLSLARTLDPETPARDGWAEILNVEIENGNAWQLLRGAARLGQLAWDTRQKIESFEDENPTSLLKHFGEVEGTLAKFLQLQSFNMGRFLDSLSPAGEYCLEMCANRLHARCPQPALKEETRRSLIDQLSTLTADVRAAQDLPPEVRTWTLSTLDTVRDALNDAEMRSASEFEPLADEIVGTLVRKPSYLSTLIEFRIARSFISFLKELDLQLNLAANAVTVGLAIASGAAESPQPVANSVIINYIEQRIEQDVQILDGNVIVGSEVDKLAPPITEQD</sequence>
<reference evidence="2" key="1">
    <citation type="journal article" date="2019" name="Int. J. Syst. Evol. Microbiol.">
        <title>The Global Catalogue of Microorganisms (GCM) 10K type strain sequencing project: providing services to taxonomists for standard genome sequencing and annotation.</title>
        <authorList>
            <consortium name="The Broad Institute Genomics Platform"/>
            <consortium name="The Broad Institute Genome Sequencing Center for Infectious Disease"/>
            <person name="Wu L."/>
            <person name="Ma J."/>
        </authorList>
    </citation>
    <scope>NUCLEOTIDE SEQUENCE [LARGE SCALE GENOMIC DNA]</scope>
    <source>
        <strain evidence="2">KCTC 32255</strain>
    </source>
</reference>